<comment type="caution">
    <text evidence="12">The sequence shown here is derived from an EMBL/GenBank/DDBJ whole genome shotgun (WGS) entry which is preliminary data.</text>
</comment>
<sequence>MLEGPFDPNSTLFHFTHLQQLNLAYNKFSASQLSSRIGDLVSLTHLNLSNSGFGGQIPSTISHLSKLLSLDLSHNYELRLDESTWRKLIGNTTNFKELFLDWVDMSSIKETSMSLLMNFSSSLLFLSLPYTQLHGKFPSGMLALPYLEELSLLGNQELKGELPKSNWSTPLRILDLSLTAFSGRIPDSIGHLKSLNQLSLRNCQFDGMVPNWFKDNLLHTWKSMYYIDLSFNKLQGDLPIPPYGIGVFSVSNNNFTGHISSTFCNASSLEILILSHNHLSGTIPQCLLGASPCLKILDLQVNNFHGSIPTNFPQGNELQTIKLNHNQLEGVLPKSLANCIMLEVLDVAENNIEDVFPNWLETLPALQVLSLRANKFHGTITTNFTANHPFPKLRIFDVSNNKFGGPLPTSLFENFEGMKDLSNSTHHPPALSYMNSSSSRLAYNDSVVITMKGQSMELVRILTTFTTIDLSNNMFDGEIPHVIGELSSLKGLNLSHNKISGIIPQT</sequence>
<dbReference type="InterPro" id="IPR001611">
    <property type="entry name" value="Leu-rich_rpt"/>
</dbReference>
<dbReference type="Pfam" id="PF00560">
    <property type="entry name" value="LRR_1"/>
    <property type="match status" value="6"/>
</dbReference>
<protein>
    <submittedName>
        <fullName evidence="12">Uncharacterized protein</fullName>
    </submittedName>
</protein>
<gene>
    <name evidence="12" type="ORF">PIB30_031615</name>
</gene>
<keyword evidence="5" id="KW-0812">Transmembrane</keyword>
<dbReference type="PANTHER" id="PTHR48061:SF46">
    <property type="entry name" value="LEUCINE-RICH REPEAT-CONTAINING N-TERMINAL PLANT-TYPE DOMAIN-CONTAINING PROTEIN"/>
    <property type="match status" value="1"/>
</dbReference>
<keyword evidence="10" id="KW-0675">Receptor</keyword>
<evidence type="ECO:0000256" key="3">
    <source>
        <dbReference type="ARBA" id="ARBA00022475"/>
    </source>
</evidence>
<dbReference type="InterPro" id="IPR032675">
    <property type="entry name" value="LRR_dom_sf"/>
</dbReference>
<dbReference type="PROSITE" id="PS51450">
    <property type="entry name" value="LRR"/>
    <property type="match status" value="1"/>
</dbReference>
<accession>A0ABU6UF69</accession>
<keyword evidence="3" id="KW-1003">Cell membrane</keyword>
<evidence type="ECO:0000256" key="6">
    <source>
        <dbReference type="ARBA" id="ARBA00022729"/>
    </source>
</evidence>
<evidence type="ECO:0000313" key="12">
    <source>
        <dbReference type="EMBL" id="MED6158313.1"/>
    </source>
</evidence>
<keyword evidence="11" id="KW-0325">Glycoprotein</keyword>
<comment type="subcellular location">
    <subcellularLocation>
        <location evidence="1">Cell membrane</location>
        <topology evidence="1">Single-pass type I membrane protein</topology>
    </subcellularLocation>
</comment>
<dbReference type="InterPro" id="IPR046956">
    <property type="entry name" value="RLP23-like"/>
</dbReference>
<evidence type="ECO:0000256" key="7">
    <source>
        <dbReference type="ARBA" id="ARBA00022737"/>
    </source>
</evidence>
<keyword evidence="9" id="KW-0472">Membrane</keyword>
<evidence type="ECO:0000256" key="5">
    <source>
        <dbReference type="ARBA" id="ARBA00022692"/>
    </source>
</evidence>
<dbReference type="SUPFAM" id="SSF52047">
    <property type="entry name" value="RNI-like"/>
    <property type="match status" value="1"/>
</dbReference>
<evidence type="ECO:0000256" key="1">
    <source>
        <dbReference type="ARBA" id="ARBA00004251"/>
    </source>
</evidence>
<evidence type="ECO:0000256" key="10">
    <source>
        <dbReference type="ARBA" id="ARBA00023170"/>
    </source>
</evidence>
<dbReference type="Gene3D" id="3.80.10.10">
    <property type="entry name" value="Ribonuclease Inhibitor"/>
    <property type="match status" value="2"/>
</dbReference>
<dbReference type="Proteomes" id="UP001341840">
    <property type="component" value="Unassembled WGS sequence"/>
</dbReference>
<evidence type="ECO:0000313" key="13">
    <source>
        <dbReference type="Proteomes" id="UP001341840"/>
    </source>
</evidence>
<evidence type="ECO:0000256" key="9">
    <source>
        <dbReference type="ARBA" id="ARBA00023136"/>
    </source>
</evidence>
<evidence type="ECO:0000256" key="8">
    <source>
        <dbReference type="ARBA" id="ARBA00022989"/>
    </source>
</evidence>
<dbReference type="InterPro" id="IPR003591">
    <property type="entry name" value="Leu-rich_rpt_typical-subtyp"/>
</dbReference>
<organism evidence="12 13">
    <name type="scientific">Stylosanthes scabra</name>
    <dbReference type="NCBI Taxonomy" id="79078"/>
    <lineage>
        <taxon>Eukaryota</taxon>
        <taxon>Viridiplantae</taxon>
        <taxon>Streptophyta</taxon>
        <taxon>Embryophyta</taxon>
        <taxon>Tracheophyta</taxon>
        <taxon>Spermatophyta</taxon>
        <taxon>Magnoliopsida</taxon>
        <taxon>eudicotyledons</taxon>
        <taxon>Gunneridae</taxon>
        <taxon>Pentapetalae</taxon>
        <taxon>rosids</taxon>
        <taxon>fabids</taxon>
        <taxon>Fabales</taxon>
        <taxon>Fabaceae</taxon>
        <taxon>Papilionoideae</taxon>
        <taxon>50 kb inversion clade</taxon>
        <taxon>dalbergioids sensu lato</taxon>
        <taxon>Dalbergieae</taxon>
        <taxon>Pterocarpus clade</taxon>
        <taxon>Stylosanthes</taxon>
    </lineage>
</organism>
<keyword evidence="8" id="KW-1133">Transmembrane helix</keyword>
<evidence type="ECO:0000256" key="4">
    <source>
        <dbReference type="ARBA" id="ARBA00022614"/>
    </source>
</evidence>
<evidence type="ECO:0000256" key="2">
    <source>
        <dbReference type="ARBA" id="ARBA00009592"/>
    </source>
</evidence>
<keyword evidence="4" id="KW-0433">Leucine-rich repeat</keyword>
<reference evidence="12 13" key="1">
    <citation type="journal article" date="2023" name="Plants (Basel)">
        <title>Bridging the Gap: Combining Genomics and Transcriptomics Approaches to Understand Stylosanthes scabra, an Orphan Legume from the Brazilian Caatinga.</title>
        <authorList>
            <person name="Ferreira-Neto J.R.C."/>
            <person name="da Silva M.D."/>
            <person name="Binneck E."/>
            <person name="de Melo N.F."/>
            <person name="da Silva R.H."/>
            <person name="de Melo A.L.T.M."/>
            <person name="Pandolfi V."/>
            <person name="Bustamante F.O."/>
            <person name="Brasileiro-Vidal A.C."/>
            <person name="Benko-Iseppon A.M."/>
        </authorList>
    </citation>
    <scope>NUCLEOTIDE SEQUENCE [LARGE SCALE GENOMIC DNA]</scope>
    <source>
        <tissue evidence="12">Leaves</tissue>
    </source>
</reference>
<dbReference type="SUPFAM" id="SSF52058">
    <property type="entry name" value="L domain-like"/>
    <property type="match status" value="1"/>
</dbReference>
<dbReference type="PANTHER" id="PTHR48061">
    <property type="entry name" value="LEUCINE-RICH REPEAT RECEPTOR PROTEIN KINASE EMS1-LIKE-RELATED"/>
    <property type="match status" value="1"/>
</dbReference>
<keyword evidence="7" id="KW-0677">Repeat</keyword>
<dbReference type="EMBL" id="JASCZI010120965">
    <property type="protein sequence ID" value="MED6158313.1"/>
    <property type="molecule type" value="Genomic_DNA"/>
</dbReference>
<dbReference type="SMART" id="SM00369">
    <property type="entry name" value="LRR_TYP"/>
    <property type="match status" value="8"/>
</dbReference>
<keyword evidence="13" id="KW-1185">Reference proteome</keyword>
<dbReference type="Pfam" id="PF13855">
    <property type="entry name" value="LRR_8"/>
    <property type="match status" value="1"/>
</dbReference>
<name>A0ABU6UF69_9FABA</name>
<comment type="similarity">
    <text evidence="2">Belongs to the RLP family.</text>
</comment>
<proteinExistence type="inferred from homology"/>
<evidence type="ECO:0000256" key="11">
    <source>
        <dbReference type="ARBA" id="ARBA00023180"/>
    </source>
</evidence>
<keyword evidence="6" id="KW-0732">Signal</keyword>